<dbReference type="InterPro" id="IPR016047">
    <property type="entry name" value="M23ase_b-sheet_dom"/>
</dbReference>
<organism evidence="3 5">
    <name type="scientific">Alteromonas australica</name>
    <dbReference type="NCBI Taxonomy" id="589873"/>
    <lineage>
        <taxon>Bacteria</taxon>
        <taxon>Pseudomonadati</taxon>
        <taxon>Pseudomonadota</taxon>
        <taxon>Gammaproteobacteria</taxon>
        <taxon>Alteromonadales</taxon>
        <taxon>Alteromonadaceae</taxon>
        <taxon>Alteromonas/Salinimonas group</taxon>
        <taxon>Alteromonas</taxon>
    </lineage>
</organism>
<reference evidence="3 5" key="1">
    <citation type="submission" date="2014-06" db="EMBL/GenBank/DDBJ databases">
        <title>Genomes of Alteromonas australica, a world apart.</title>
        <authorList>
            <person name="Gonzaga A."/>
            <person name="Lopez-Perez M."/>
            <person name="Rodriguez-Valera F."/>
        </authorList>
    </citation>
    <scope>NUCLEOTIDE SEQUENCE [LARGE SCALE GENOMIC DNA]</scope>
    <source>
        <strain evidence="3 5">H 17</strain>
    </source>
</reference>
<keyword evidence="1" id="KW-0175">Coiled coil</keyword>
<dbReference type="Proteomes" id="UP000264779">
    <property type="component" value="Unassembled WGS sequence"/>
</dbReference>
<protein>
    <submittedName>
        <fullName evidence="3">Peptidase M23</fullName>
    </submittedName>
</protein>
<evidence type="ECO:0000313" key="5">
    <source>
        <dbReference type="Proteomes" id="UP000056090"/>
    </source>
</evidence>
<dbReference type="EMBL" id="DONK01000185">
    <property type="protein sequence ID" value="HBU52027.1"/>
    <property type="molecule type" value="Genomic_DNA"/>
</dbReference>
<dbReference type="Gene3D" id="2.70.70.10">
    <property type="entry name" value="Glucose Permease (Domain IIA)"/>
    <property type="match status" value="1"/>
</dbReference>
<dbReference type="Proteomes" id="UP000056090">
    <property type="component" value="Chromosome"/>
</dbReference>
<evidence type="ECO:0000313" key="4">
    <source>
        <dbReference type="EMBL" id="HBU52027.1"/>
    </source>
</evidence>
<dbReference type="GO" id="GO:0004222">
    <property type="term" value="F:metalloendopeptidase activity"/>
    <property type="evidence" value="ECO:0007669"/>
    <property type="project" value="TreeGrafter"/>
</dbReference>
<reference evidence="4 6" key="2">
    <citation type="journal article" date="2018" name="Nat. Biotechnol.">
        <title>A standardized bacterial taxonomy based on genome phylogeny substantially revises the tree of life.</title>
        <authorList>
            <person name="Parks D.H."/>
            <person name="Chuvochina M."/>
            <person name="Waite D.W."/>
            <person name="Rinke C."/>
            <person name="Skarshewski A."/>
            <person name="Chaumeil P.A."/>
            <person name="Hugenholtz P."/>
        </authorList>
    </citation>
    <scope>NUCLEOTIDE SEQUENCE [LARGE SCALE GENOMIC DNA]</scope>
    <source>
        <strain evidence="4">UBA11621</strain>
    </source>
</reference>
<dbReference type="GeneID" id="78256088"/>
<dbReference type="SUPFAM" id="SSF51261">
    <property type="entry name" value="Duplicated hybrid motif"/>
    <property type="match status" value="1"/>
</dbReference>
<dbReference type="InterPro" id="IPR050570">
    <property type="entry name" value="Cell_wall_metabolism_enzyme"/>
</dbReference>
<dbReference type="RefSeq" id="WP_044057839.1">
    <property type="nucleotide sequence ID" value="NZ_CAJXAX010000026.1"/>
</dbReference>
<dbReference type="InterPro" id="IPR011055">
    <property type="entry name" value="Dup_hybrid_motif"/>
</dbReference>
<evidence type="ECO:0000256" key="1">
    <source>
        <dbReference type="SAM" id="Coils"/>
    </source>
</evidence>
<feature type="domain" description="M23ase beta-sheet core" evidence="2">
    <location>
        <begin position="191"/>
        <end position="285"/>
    </location>
</feature>
<dbReference type="KEGG" id="aal:EP13_14420"/>
<sequence length="292" mass="31770">MKLTITLTGKNKRYRHSISVRTLVSATVLSSIFMLVSSRSTESVSEDIARVRLAQSEVKATQQDVDALKQQTANKLNALLTRVAELSAQASMLDEKGKQIATELGMTATDLDAFVPVSIPDNLQGDPLLDDIAKLQQSLDVKSQQLSMLESLVRGHHIHDQSQLSGRPIESGWLSSYYGMRADPFTGEPALHKGLDFAGKAGDNVIATASGIVTWAGERFGYGHLVEIDHGDGYVSRYGHNDTLKVSVGDVVTKGQPIAQMGNTGRSTGVHVHYEVIRNGKQIDPLPFVYKK</sequence>
<proteinExistence type="predicted"/>
<dbReference type="eggNOG" id="COG0739">
    <property type="taxonomic scope" value="Bacteria"/>
</dbReference>
<evidence type="ECO:0000313" key="6">
    <source>
        <dbReference type="Proteomes" id="UP000264779"/>
    </source>
</evidence>
<dbReference type="CDD" id="cd12797">
    <property type="entry name" value="M23_peptidase"/>
    <property type="match status" value="1"/>
</dbReference>
<gene>
    <name evidence="4" type="ORF">DEB45_12270</name>
    <name evidence="3" type="ORF">EP13_14420</name>
</gene>
<dbReference type="Pfam" id="PF01551">
    <property type="entry name" value="Peptidase_M23"/>
    <property type="match status" value="1"/>
</dbReference>
<dbReference type="AlphaFoldDB" id="A0A075NYS3"/>
<feature type="coiled-coil region" evidence="1">
    <location>
        <begin position="51"/>
        <end position="96"/>
    </location>
</feature>
<dbReference type="EMBL" id="CP008849">
    <property type="protein sequence ID" value="AIF99779.1"/>
    <property type="molecule type" value="Genomic_DNA"/>
</dbReference>
<evidence type="ECO:0000259" key="2">
    <source>
        <dbReference type="Pfam" id="PF01551"/>
    </source>
</evidence>
<dbReference type="PANTHER" id="PTHR21666:SF291">
    <property type="entry name" value="STAGE II SPORULATION PROTEIN Q"/>
    <property type="match status" value="1"/>
</dbReference>
<dbReference type="FunFam" id="2.70.70.10:FF:000006">
    <property type="entry name" value="M23 family peptidase"/>
    <property type="match status" value="1"/>
</dbReference>
<keyword evidence="5" id="KW-1185">Reference proteome</keyword>
<dbReference type="PANTHER" id="PTHR21666">
    <property type="entry name" value="PEPTIDASE-RELATED"/>
    <property type="match status" value="1"/>
</dbReference>
<name>A0A075NYS3_9ALTE</name>
<evidence type="ECO:0000313" key="3">
    <source>
        <dbReference type="EMBL" id="AIF99779.1"/>
    </source>
</evidence>
<accession>A0A075NYS3</accession>